<feature type="transmembrane region" description="Helical" evidence="2">
    <location>
        <begin position="12"/>
        <end position="31"/>
    </location>
</feature>
<accession>A0A9X1FM18</accession>
<feature type="transmembrane region" description="Helical" evidence="2">
    <location>
        <begin position="37"/>
        <end position="57"/>
    </location>
</feature>
<keyword evidence="1" id="KW-0175">Coiled coil</keyword>
<dbReference type="AlphaFoldDB" id="A0A9X1FM18"/>
<feature type="transmembrane region" description="Helical" evidence="2">
    <location>
        <begin position="78"/>
        <end position="101"/>
    </location>
</feature>
<proteinExistence type="predicted"/>
<dbReference type="Proteomes" id="UP001138686">
    <property type="component" value="Unassembled WGS sequence"/>
</dbReference>
<feature type="transmembrane region" description="Helical" evidence="2">
    <location>
        <begin position="189"/>
        <end position="209"/>
    </location>
</feature>
<keyword evidence="2" id="KW-0812">Transmembrane</keyword>
<organism evidence="3 4">
    <name type="scientific">Halomarinibacterium sedimenti</name>
    <dbReference type="NCBI Taxonomy" id="2857106"/>
    <lineage>
        <taxon>Bacteria</taxon>
        <taxon>Pseudomonadati</taxon>
        <taxon>Bacteroidota</taxon>
        <taxon>Flavobacteriia</taxon>
        <taxon>Flavobacteriales</taxon>
        <taxon>Flavobacteriaceae</taxon>
        <taxon>Halomarinibacterium</taxon>
    </lineage>
</organism>
<dbReference type="RefSeq" id="WP_219050554.1">
    <property type="nucleotide sequence ID" value="NZ_JAHWDP010000001.1"/>
</dbReference>
<dbReference type="EMBL" id="JAHWDP010000001">
    <property type="protein sequence ID" value="MBW2936743.1"/>
    <property type="molecule type" value="Genomic_DNA"/>
</dbReference>
<gene>
    <name evidence="3" type="ORF">KXJ69_01415</name>
</gene>
<evidence type="ECO:0000313" key="3">
    <source>
        <dbReference type="EMBL" id="MBW2936743.1"/>
    </source>
</evidence>
<keyword evidence="4" id="KW-1185">Reference proteome</keyword>
<evidence type="ECO:0000256" key="2">
    <source>
        <dbReference type="SAM" id="Phobius"/>
    </source>
</evidence>
<keyword evidence="2" id="KW-1133">Transmembrane helix</keyword>
<protein>
    <submittedName>
        <fullName evidence="3">Uncharacterized protein</fullName>
    </submittedName>
</protein>
<sequence>MMKSIFIPNKYNYLIWGNALFLLVLLLLELADPISVVFAYFLETIIIGVFHCVKLWMVNTYGKSSKATAKMPTSSIGLIVFFIFHYGMFVAIQSIFLFSFFENELSQLKDGFHLIHNYGVILRLEGMPILIASLVVSNLKYFYTNFWKNDQFKEYSPSGLFFRPYVRIFIQQFTVILAGFFFILLSEGFAAAVLLILFRLIVDLIILGIHRDSNNMDKLLRKITKTEAEYLEAKEKFQEFSE</sequence>
<feature type="coiled-coil region" evidence="1">
    <location>
        <begin position="209"/>
        <end position="236"/>
    </location>
</feature>
<dbReference type="Pfam" id="PF20108">
    <property type="entry name" value="DUF6498"/>
    <property type="match status" value="1"/>
</dbReference>
<dbReference type="InterPro" id="IPR045466">
    <property type="entry name" value="DUF6498"/>
</dbReference>
<evidence type="ECO:0000313" key="4">
    <source>
        <dbReference type="Proteomes" id="UP001138686"/>
    </source>
</evidence>
<keyword evidence="2" id="KW-0472">Membrane</keyword>
<evidence type="ECO:0000256" key="1">
    <source>
        <dbReference type="SAM" id="Coils"/>
    </source>
</evidence>
<feature type="transmembrane region" description="Helical" evidence="2">
    <location>
        <begin position="121"/>
        <end position="143"/>
    </location>
</feature>
<reference evidence="3" key="1">
    <citation type="submission" date="2021-07" db="EMBL/GenBank/DDBJ databases">
        <title>Aureisphaera sp. CAU 1614 isolated from sea sediment.</title>
        <authorList>
            <person name="Kim W."/>
        </authorList>
    </citation>
    <scope>NUCLEOTIDE SEQUENCE</scope>
    <source>
        <strain evidence="3">CAU 1614</strain>
    </source>
</reference>
<name>A0A9X1FM18_9FLAO</name>
<feature type="transmembrane region" description="Helical" evidence="2">
    <location>
        <begin position="164"/>
        <end position="183"/>
    </location>
</feature>
<comment type="caution">
    <text evidence="3">The sequence shown here is derived from an EMBL/GenBank/DDBJ whole genome shotgun (WGS) entry which is preliminary data.</text>
</comment>